<dbReference type="AlphaFoldDB" id="A9PC32"/>
<protein>
    <submittedName>
        <fullName evidence="1">Uncharacterized protein</fullName>
    </submittedName>
</protein>
<reference evidence="1" key="1">
    <citation type="journal article" date="2008" name="BMC Genomics">
        <title>Analysis of 4,664 high-quality sequence-finished poplar full-length cDNA clones and their utility for the discovery of genes responding to insect feeding.</title>
        <authorList>
            <person name="Ralph S.G."/>
            <person name="Chun H.J."/>
            <person name="Cooper D."/>
            <person name="Kirkpatrick R."/>
            <person name="Kolosova N."/>
            <person name="Gunter L."/>
            <person name="Tuskan G.A."/>
            <person name="Douglas C.J."/>
            <person name="Holt R.A."/>
            <person name="Jones S.J."/>
            <person name="Marra M.A."/>
            <person name="Bohlmann J."/>
        </authorList>
    </citation>
    <scope>NUCLEOTIDE SEQUENCE</scope>
    <source>
        <tissue evidence="1">Phloem and cambium</tissue>
    </source>
</reference>
<dbReference type="EMBL" id="EF145809">
    <property type="protein sequence ID" value="ABK93935.1"/>
    <property type="molecule type" value="mRNA"/>
</dbReference>
<organism evidence="1">
    <name type="scientific">Populus trichocarpa</name>
    <name type="common">Western balsam poplar</name>
    <name type="synonym">Populus balsamifera subsp. trichocarpa</name>
    <dbReference type="NCBI Taxonomy" id="3694"/>
    <lineage>
        <taxon>Eukaryota</taxon>
        <taxon>Viridiplantae</taxon>
        <taxon>Streptophyta</taxon>
        <taxon>Embryophyta</taxon>
        <taxon>Tracheophyta</taxon>
        <taxon>Spermatophyta</taxon>
        <taxon>Magnoliopsida</taxon>
        <taxon>eudicotyledons</taxon>
        <taxon>Gunneridae</taxon>
        <taxon>Pentapetalae</taxon>
        <taxon>rosids</taxon>
        <taxon>fabids</taxon>
        <taxon>Malpighiales</taxon>
        <taxon>Salicaceae</taxon>
        <taxon>Saliceae</taxon>
        <taxon>Populus</taxon>
    </lineage>
</organism>
<accession>A9PC32</accession>
<evidence type="ECO:0000313" key="1">
    <source>
        <dbReference type="EMBL" id="ABK93935.1"/>
    </source>
</evidence>
<name>A9PC32_POPTR</name>
<proteinExistence type="evidence at transcript level"/>
<sequence>MHGVMIDGKNGCSFMICNAKVMVSSICVLLTHVHDINFYHLLGN</sequence>